<feature type="compositionally biased region" description="Basic and acidic residues" evidence="2">
    <location>
        <begin position="1"/>
        <end position="12"/>
    </location>
</feature>
<evidence type="ECO:0000256" key="1">
    <source>
        <dbReference type="ARBA" id="ARBA00022553"/>
    </source>
</evidence>
<dbReference type="CDD" id="cd04458">
    <property type="entry name" value="CSP_CDS"/>
    <property type="match status" value="1"/>
</dbReference>
<dbReference type="GO" id="GO:0005829">
    <property type="term" value="C:cytosol"/>
    <property type="evidence" value="ECO:0007669"/>
    <property type="project" value="UniProtKB-ARBA"/>
</dbReference>
<accession>E4RW22</accession>
<dbReference type="eggNOG" id="COG1278">
    <property type="taxonomic scope" value="Bacteria"/>
</dbReference>
<feature type="compositionally biased region" description="Basic and acidic residues" evidence="2">
    <location>
        <begin position="20"/>
        <end position="30"/>
    </location>
</feature>
<dbReference type="GO" id="GO:0043488">
    <property type="term" value="P:regulation of mRNA stability"/>
    <property type="evidence" value="ECO:0007669"/>
    <property type="project" value="TreeGrafter"/>
</dbReference>
<dbReference type="Pfam" id="PF00313">
    <property type="entry name" value="CSD"/>
    <property type="match status" value="1"/>
</dbReference>
<evidence type="ECO:0000259" key="3">
    <source>
        <dbReference type="PROSITE" id="PS51857"/>
    </source>
</evidence>
<dbReference type="InterPro" id="IPR012340">
    <property type="entry name" value="NA-bd_OB-fold"/>
</dbReference>
<dbReference type="Proteomes" id="UP000007435">
    <property type="component" value="Chromosome"/>
</dbReference>
<feature type="domain" description="CSD" evidence="3">
    <location>
        <begin position="83"/>
        <end position="143"/>
    </location>
</feature>
<dbReference type="OrthoDB" id="1493235at2"/>
<dbReference type="GO" id="GO:0003677">
    <property type="term" value="F:DNA binding"/>
    <property type="evidence" value="ECO:0007669"/>
    <property type="project" value="UniProtKB-KW"/>
</dbReference>
<keyword evidence="5" id="KW-1185">Reference proteome</keyword>
<gene>
    <name evidence="4" type="ordered locus">Lbys_0387</name>
</gene>
<sequence>MAETYSKKENRDKKAKKRANKAEKMEDRKFNNKKGKSLEDMMAYVDENGNITNTPPNPGKPKKEIALEDILLGAAPIEGEDPRKKGVVAYFSDKGYGFITEERTKERIFVHTNDLKVELREGDKVTFETERSDRGLKAINVEKVGA</sequence>
<dbReference type="GO" id="GO:0003730">
    <property type="term" value="F:mRNA 3'-UTR binding"/>
    <property type="evidence" value="ECO:0007669"/>
    <property type="project" value="TreeGrafter"/>
</dbReference>
<keyword evidence="1" id="KW-0597">Phosphoprotein</keyword>
<evidence type="ECO:0000256" key="2">
    <source>
        <dbReference type="SAM" id="MobiDB-lite"/>
    </source>
</evidence>
<dbReference type="AlphaFoldDB" id="E4RW22"/>
<organism evidence="4 5">
    <name type="scientific">Leadbetterella byssophila (strain DSM 17132 / JCM 16389 / KACC 11308 / NBRC 106382 / 4M15)</name>
    <dbReference type="NCBI Taxonomy" id="649349"/>
    <lineage>
        <taxon>Bacteria</taxon>
        <taxon>Pseudomonadati</taxon>
        <taxon>Bacteroidota</taxon>
        <taxon>Cytophagia</taxon>
        <taxon>Cytophagales</taxon>
        <taxon>Leadbetterellaceae</taxon>
        <taxon>Leadbetterella</taxon>
    </lineage>
</organism>
<dbReference type="SMART" id="SM00357">
    <property type="entry name" value="CSP"/>
    <property type="match status" value="1"/>
</dbReference>
<proteinExistence type="predicted"/>
<dbReference type="RefSeq" id="WP_013407220.1">
    <property type="nucleotide sequence ID" value="NC_014655.1"/>
</dbReference>
<dbReference type="PROSITE" id="PS51857">
    <property type="entry name" value="CSD_2"/>
    <property type="match status" value="1"/>
</dbReference>
<reference key="1">
    <citation type="submission" date="2010-11" db="EMBL/GenBank/DDBJ databases">
        <title>The complete genome of Leadbetterella byssophila DSM 17132.</title>
        <authorList>
            <consortium name="US DOE Joint Genome Institute (JGI-PGF)"/>
            <person name="Lucas S."/>
            <person name="Copeland A."/>
            <person name="Lapidus A."/>
            <person name="Glavina del Rio T."/>
            <person name="Dalin E."/>
            <person name="Tice H."/>
            <person name="Bruce D."/>
            <person name="Goodwin L."/>
            <person name="Pitluck S."/>
            <person name="Kyrpides N."/>
            <person name="Mavromatis K."/>
            <person name="Ivanova N."/>
            <person name="Teshima H."/>
            <person name="Brettin T."/>
            <person name="Detter J.C."/>
            <person name="Han C."/>
            <person name="Tapia R."/>
            <person name="Land M."/>
            <person name="Hauser L."/>
            <person name="Markowitz V."/>
            <person name="Cheng J.-F."/>
            <person name="Hugenholtz P."/>
            <person name="Woyke T."/>
            <person name="Wu D."/>
            <person name="Tindall B."/>
            <person name="Pomrenke H.G."/>
            <person name="Brambilla E."/>
            <person name="Klenk H.-P."/>
            <person name="Eisen J.A."/>
        </authorList>
    </citation>
    <scope>NUCLEOTIDE SEQUENCE [LARGE SCALE GENOMIC DNA]</scope>
    <source>
        <strain>DSM 17132</strain>
    </source>
</reference>
<dbReference type="EMBL" id="CP002305">
    <property type="protein sequence ID" value="ADQ16165.1"/>
    <property type="molecule type" value="Genomic_DNA"/>
</dbReference>
<dbReference type="PANTHER" id="PTHR12962:SF1">
    <property type="entry name" value="COLD SHOCK DOMAIN-CONTAINING PROTEIN CG9705"/>
    <property type="match status" value="1"/>
</dbReference>
<name>E4RW22_LEAB4</name>
<dbReference type="SUPFAM" id="SSF50249">
    <property type="entry name" value="Nucleic acid-binding proteins"/>
    <property type="match status" value="1"/>
</dbReference>
<dbReference type="InterPro" id="IPR011129">
    <property type="entry name" value="CSD"/>
</dbReference>
<evidence type="ECO:0000313" key="5">
    <source>
        <dbReference type="Proteomes" id="UP000007435"/>
    </source>
</evidence>
<dbReference type="PANTHER" id="PTHR12962">
    <property type="entry name" value="CALCIUM-REGULATED HEAT STABLE PROTEIN CRHSP-24-RELATED"/>
    <property type="match status" value="1"/>
</dbReference>
<evidence type="ECO:0000313" key="4">
    <source>
        <dbReference type="EMBL" id="ADQ16165.1"/>
    </source>
</evidence>
<protein>
    <submittedName>
        <fullName evidence="4">Cold-shock DNA-binding protein family</fullName>
    </submittedName>
</protein>
<dbReference type="Gene3D" id="2.40.50.140">
    <property type="entry name" value="Nucleic acid-binding proteins"/>
    <property type="match status" value="1"/>
</dbReference>
<keyword evidence="4" id="KW-0238">DNA-binding</keyword>
<dbReference type="KEGG" id="lby:Lbys_0387"/>
<dbReference type="InterPro" id="IPR002059">
    <property type="entry name" value="CSP_DNA-bd"/>
</dbReference>
<dbReference type="HOGENOM" id="CLU_128058_1_0_10"/>
<dbReference type="InterPro" id="IPR052069">
    <property type="entry name" value="Ca-reg_mRNA-binding_domain"/>
</dbReference>
<reference evidence="4 5" key="2">
    <citation type="journal article" date="2011" name="Stand. Genomic Sci.">
        <title>Complete genome sequence of Leadbetterella byssophila type strain (4M15).</title>
        <authorList>
            <person name="Abt B."/>
            <person name="Teshima H."/>
            <person name="Lucas S."/>
            <person name="Lapidus A."/>
            <person name="Del Rio T.G."/>
            <person name="Nolan M."/>
            <person name="Tice H."/>
            <person name="Cheng J.F."/>
            <person name="Pitluck S."/>
            <person name="Liolios K."/>
            <person name="Pagani I."/>
            <person name="Ivanova N."/>
            <person name="Mavromatis K."/>
            <person name="Pati A."/>
            <person name="Tapia R."/>
            <person name="Han C."/>
            <person name="Goodwin L."/>
            <person name="Chen A."/>
            <person name="Palaniappan K."/>
            <person name="Land M."/>
            <person name="Hauser L."/>
            <person name="Chang Y.J."/>
            <person name="Jeffries C.D."/>
            <person name="Rohde M."/>
            <person name="Goker M."/>
            <person name="Tindall B.J."/>
            <person name="Detter J.C."/>
            <person name="Woyke T."/>
            <person name="Bristow J."/>
            <person name="Eisen J.A."/>
            <person name="Markowitz V."/>
            <person name="Hugenholtz P."/>
            <person name="Klenk H.P."/>
            <person name="Kyrpides N.C."/>
        </authorList>
    </citation>
    <scope>NUCLEOTIDE SEQUENCE [LARGE SCALE GENOMIC DNA]</scope>
    <source>
        <strain evidence="5">DSM 17132 / JCM 16389 / KACC 11308 / NBRC 106382 / 4M15</strain>
    </source>
</reference>
<feature type="region of interest" description="Disordered" evidence="2">
    <location>
        <begin position="1"/>
        <end position="38"/>
    </location>
</feature>
<dbReference type="STRING" id="649349.Lbys_0387"/>